<evidence type="ECO:0000256" key="5">
    <source>
        <dbReference type="ARBA" id="ARBA00022679"/>
    </source>
</evidence>
<dbReference type="GO" id="GO:0030422">
    <property type="term" value="P:siRNA processing"/>
    <property type="evidence" value="ECO:0007669"/>
    <property type="project" value="TreeGrafter"/>
</dbReference>
<keyword evidence="8" id="KW-0460">Magnesium</keyword>
<dbReference type="EMBL" id="KV426063">
    <property type="protein sequence ID" value="KZV89807.1"/>
    <property type="molecule type" value="Genomic_DNA"/>
</dbReference>
<keyword evidence="9" id="KW-0694">RNA-binding</keyword>
<proteinExistence type="inferred from homology"/>
<sequence length="478" mass="53278">MSSNKSSQVENSNNEGYLDVTFIPQLFLQRQAWILDVLRAERVTSVLDVGCGPGDLISCLCEPAQTVDSQPEPGDPILDIFQDLHLKRIAGLDMSSASLEAASKHVLGRVENATSAGNSWWQPGRNRWEALEVKLWLGSLDVFNKDLVFDPKKDSGYEAIVSQEVIEHLPADVLDKFAATLLGAYRPRVLVLTTPSFDFNARFTAPGVIDDRGYLDPTKRTKRIFRHDDHKLEFTRAEFLEYCKSNAKRFGYSVSTECIGSPLEDDPFARVRRVGCATQVAVFRRSAQAPILPPTPSSGAHVLQCQRFFPAHPGPKLEPHAVLKLVEQYLIFINEPFADLHALWYYSPAISIACGGDLRLLARLFLRAPGDWEVDFGKEKALTMQSRVTWKHFVPKPDSEADKEDEWETHSVSSYARSEPEPWAERDDSDEGTAALESSVISTGSGWDEDTLYSSWSSWGPLDDGGGKDWATAEAVRA</sequence>
<dbReference type="GO" id="GO:0046872">
    <property type="term" value="F:metal ion binding"/>
    <property type="evidence" value="ECO:0007669"/>
    <property type="project" value="UniProtKB-KW"/>
</dbReference>
<dbReference type="Gene3D" id="3.40.50.150">
    <property type="entry name" value="Vaccinia Virus protein VP39"/>
    <property type="match status" value="1"/>
</dbReference>
<evidence type="ECO:0000256" key="11">
    <source>
        <dbReference type="ARBA" id="ARBA00035025"/>
    </source>
</evidence>
<evidence type="ECO:0000256" key="10">
    <source>
        <dbReference type="ARBA" id="ARBA00023158"/>
    </source>
</evidence>
<keyword evidence="7" id="KW-0479">Metal-binding</keyword>
<evidence type="ECO:0000256" key="1">
    <source>
        <dbReference type="ARBA" id="ARBA00001946"/>
    </source>
</evidence>
<evidence type="ECO:0000256" key="7">
    <source>
        <dbReference type="ARBA" id="ARBA00022723"/>
    </source>
</evidence>
<keyword evidence="4" id="KW-0489">Methyltransferase</keyword>
<evidence type="ECO:0000256" key="6">
    <source>
        <dbReference type="ARBA" id="ARBA00022691"/>
    </source>
</evidence>
<name>A0A165G0K0_EXIGL</name>
<dbReference type="Proteomes" id="UP000077266">
    <property type="component" value="Unassembled WGS sequence"/>
</dbReference>
<dbReference type="InterPro" id="IPR026610">
    <property type="entry name" value="Hen1"/>
</dbReference>
<dbReference type="FunCoup" id="A0A165G0K0">
    <property type="interactions" value="185"/>
</dbReference>
<dbReference type="AlphaFoldDB" id="A0A165G0K0"/>
<dbReference type="SUPFAM" id="SSF53335">
    <property type="entry name" value="S-adenosyl-L-methionine-dependent methyltransferases"/>
    <property type="match status" value="1"/>
</dbReference>
<dbReference type="GO" id="GO:0003723">
    <property type="term" value="F:RNA binding"/>
    <property type="evidence" value="ECO:0007669"/>
    <property type="project" value="UniProtKB-KW"/>
</dbReference>
<evidence type="ECO:0000313" key="15">
    <source>
        <dbReference type="Proteomes" id="UP000077266"/>
    </source>
</evidence>
<keyword evidence="5" id="KW-0808">Transferase</keyword>
<protein>
    <recommendedName>
        <fullName evidence="3">Small RNA 2'-O-methyltransferase</fullName>
        <ecNumber evidence="11">2.1.1.386</ecNumber>
    </recommendedName>
</protein>
<comment type="similarity">
    <text evidence="2">Belongs to the methyltransferase superfamily. HEN1 family.</text>
</comment>
<comment type="catalytic activity">
    <reaction evidence="12">
        <text>small RNA 3'-end nucleotide + S-adenosyl-L-methionine = small RNA 3'-end 2'-O-methylnucleotide + S-adenosyl-L-homocysteine + H(+)</text>
        <dbReference type="Rhea" id="RHEA:37887"/>
        <dbReference type="Rhea" id="RHEA-COMP:10415"/>
        <dbReference type="Rhea" id="RHEA-COMP:10416"/>
        <dbReference type="ChEBI" id="CHEBI:15378"/>
        <dbReference type="ChEBI" id="CHEBI:57856"/>
        <dbReference type="ChEBI" id="CHEBI:59789"/>
        <dbReference type="ChEBI" id="CHEBI:74896"/>
        <dbReference type="ChEBI" id="CHEBI:74898"/>
        <dbReference type="EC" id="2.1.1.386"/>
    </reaction>
</comment>
<evidence type="ECO:0000256" key="2">
    <source>
        <dbReference type="ARBA" id="ARBA00009026"/>
    </source>
</evidence>
<dbReference type="InterPro" id="IPR029063">
    <property type="entry name" value="SAM-dependent_MTases_sf"/>
</dbReference>
<comment type="cofactor">
    <cofactor evidence="1">
        <name>Mg(2+)</name>
        <dbReference type="ChEBI" id="CHEBI:18420"/>
    </cofactor>
</comment>
<dbReference type="STRING" id="1314781.A0A165G0K0"/>
<evidence type="ECO:0000256" key="4">
    <source>
        <dbReference type="ARBA" id="ARBA00022603"/>
    </source>
</evidence>
<feature type="region of interest" description="Disordered" evidence="13">
    <location>
        <begin position="397"/>
        <end position="478"/>
    </location>
</feature>
<evidence type="ECO:0000256" key="9">
    <source>
        <dbReference type="ARBA" id="ARBA00022884"/>
    </source>
</evidence>
<evidence type="ECO:0000256" key="13">
    <source>
        <dbReference type="SAM" id="MobiDB-lite"/>
    </source>
</evidence>
<evidence type="ECO:0000256" key="3">
    <source>
        <dbReference type="ARBA" id="ARBA00021330"/>
    </source>
</evidence>
<dbReference type="GO" id="GO:0001510">
    <property type="term" value="P:RNA methylation"/>
    <property type="evidence" value="ECO:0007669"/>
    <property type="project" value="InterPro"/>
</dbReference>
<keyword evidence="15" id="KW-1185">Reference proteome</keyword>
<dbReference type="OrthoDB" id="2154311at2759"/>
<dbReference type="GO" id="GO:0090486">
    <property type="term" value="F:small RNA 2'-O-methyltransferase activity"/>
    <property type="evidence" value="ECO:0007669"/>
    <property type="project" value="UniProtKB-EC"/>
</dbReference>
<evidence type="ECO:0000313" key="14">
    <source>
        <dbReference type="EMBL" id="KZV89807.1"/>
    </source>
</evidence>
<dbReference type="EC" id="2.1.1.386" evidence="11"/>
<dbReference type="GO" id="GO:0005737">
    <property type="term" value="C:cytoplasm"/>
    <property type="evidence" value="ECO:0007669"/>
    <property type="project" value="TreeGrafter"/>
</dbReference>
<dbReference type="PANTHER" id="PTHR21404:SF3">
    <property type="entry name" value="SMALL RNA 2'-O-METHYLTRANSFERASE"/>
    <property type="match status" value="1"/>
</dbReference>
<evidence type="ECO:0000256" key="12">
    <source>
        <dbReference type="ARBA" id="ARBA00048418"/>
    </source>
</evidence>
<dbReference type="InParanoid" id="A0A165G0K0"/>
<keyword evidence="10" id="KW-0943">RNA-mediated gene silencing</keyword>
<organism evidence="14 15">
    <name type="scientific">Exidia glandulosa HHB12029</name>
    <dbReference type="NCBI Taxonomy" id="1314781"/>
    <lineage>
        <taxon>Eukaryota</taxon>
        <taxon>Fungi</taxon>
        <taxon>Dikarya</taxon>
        <taxon>Basidiomycota</taxon>
        <taxon>Agaricomycotina</taxon>
        <taxon>Agaricomycetes</taxon>
        <taxon>Auriculariales</taxon>
        <taxon>Exidiaceae</taxon>
        <taxon>Exidia</taxon>
    </lineage>
</organism>
<gene>
    <name evidence="14" type="ORF">EXIGLDRAFT_677711</name>
</gene>
<accession>A0A165G0K0</accession>
<reference evidence="14 15" key="1">
    <citation type="journal article" date="2016" name="Mol. Biol. Evol.">
        <title>Comparative Genomics of Early-Diverging Mushroom-Forming Fungi Provides Insights into the Origins of Lignocellulose Decay Capabilities.</title>
        <authorList>
            <person name="Nagy L.G."/>
            <person name="Riley R."/>
            <person name="Tritt A."/>
            <person name="Adam C."/>
            <person name="Daum C."/>
            <person name="Floudas D."/>
            <person name="Sun H."/>
            <person name="Yadav J.S."/>
            <person name="Pangilinan J."/>
            <person name="Larsson K.H."/>
            <person name="Matsuura K."/>
            <person name="Barry K."/>
            <person name="Labutti K."/>
            <person name="Kuo R."/>
            <person name="Ohm R.A."/>
            <person name="Bhattacharya S.S."/>
            <person name="Shirouzu T."/>
            <person name="Yoshinaga Y."/>
            <person name="Martin F.M."/>
            <person name="Grigoriev I.V."/>
            <person name="Hibbett D.S."/>
        </authorList>
    </citation>
    <scope>NUCLEOTIDE SEQUENCE [LARGE SCALE GENOMIC DNA]</scope>
    <source>
        <strain evidence="14 15">HHB12029</strain>
    </source>
</reference>
<keyword evidence="6" id="KW-0949">S-adenosyl-L-methionine</keyword>
<dbReference type="GO" id="GO:0005634">
    <property type="term" value="C:nucleus"/>
    <property type="evidence" value="ECO:0007669"/>
    <property type="project" value="TreeGrafter"/>
</dbReference>
<evidence type="ECO:0000256" key="8">
    <source>
        <dbReference type="ARBA" id="ARBA00022842"/>
    </source>
</evidence>
<dbReference type="PANTHER" id="PTHR21404">
    <property type="entry name" value="HEN1"/>
    <property type="match status" value="1"/>
</dbReference>